<dbReference type="SUPFAM" id="SSF56300">
    <property type="entry name" value="Metallo-dependent phosphatases"/>
    <property type="match status" value="1"/>
</dbReference>
<dbReference type="Proteomes" id="UP000316727">
    <property type="component" value="Unassembled WGS sequence"/>
</dbReference>
<dbReference type="EMBL" id="VFRQ01000002">
    <property type="protein sequence ID" value="TPE45517.1"/>
    <property type="molecule type" value="Genomic_DNA"/>
</dbReference>
<comment type="caution">
    <text evidence="2">The sequence shown here is derived from an EMBL/GenBank/DDBJ whole genome shotgun (WGS) entry which is preliminary data.</text>
</comment>
<dbReference type="Gene3D" id="3.60.21.10">
    <property type="match status" value="1"/>
</dbReference>
<dbReference type="InterPro" id="IPR004843">
    <property type="entry name" value="Calcineurin-like_PHP"/>
</dbReference>
<reference evidence="2 3" key="1">
    <citation type="submission" date="2019-06" db="EMBL/GenBank/DDBJ databases">
        <title>A novel bacterium of genus Pontibacter, isolated from marine sediment.</title>
        <authorList>
            <person name="Huang H."/>
            <person name="Mo K."/>
            <person name="Hu Y."/>
        </authorList>
    </citation>
    <scope>NUCLEOTIDE SEQUENCE [LARGE SCALE GENOMIC DNA]</scope>
    <source>
        <strain evidence="2 3">HB172049</strain>
    </source>
</reference>
<organism evidence="2 3">
    <name type="scientific">Pontibacter mangrovi</name>
    <dbReference type="NCBI Taxonomy" id="2589816"/>
    <lineage>
        <taxon>Bacteria</taxon>
        <taxon>Pseudomonadati</taxon>
        <taxon>Bacteroidota</taxon>
        <taxon>Cytophagia</taxon>
        <taxon>Cytophagales</taxon>
        <taxon>Hymenobacteraceae</taxon>
        <taxon>Pontibacter</taxon>
    </lineage>
</organism>
<dbReference type="InterPro" id="IPR029052">
    <property type="entry name" value="Metallo-depent_PP-like"/>
</dbReference>
<gene>
    <name evidence="2" type="ORF">FJM65_05695</name>
</gene>
<dbReference type="InterPro" id="IPR050126">
    <property type="entry name" value="Ap4A_hydrolase"/>
</dbReference>
<dbReference type="RefSeq" id="WP_140620315.1">
    <property type="nucleotide sequence ID" value="NZ_VFRQ01000002.1"/>
</dbReference>
<dbReference type="GO" id="GO:0005737">
    <property type="term" value="C:cytoplasm"/>
    <property type="evidence" value="ECO:0007669"/>
    <property type="project" value="TreeGrafter"/>
</dbReference>
<evidence type="ECO:0000313" key="2">
    <source>
        <dbReference type="EMBL" id="TPE45517.1"/>
    </source>
</evidence>
<feature type="domain" description="Calcineurin-like phosphoesterase" evidence="1">
    <location>
        <begin position="4"/>
        <end position="173"/>
    </location>
</feature>
<dbReference type="PANTHER" id="PTHR42850">
    <property type="entry name" value="METALLOPHOSPHOESTERASE"/>
    <property type="match status" value="1"/>
</dbReference>
<accession>A0A501WEX7</accession>
<dbReference type="Pfam" id="PF00149">
    <property type="entry name" value="Metallophos"/>
    <property type="match status" value="1"/>
</dbReference>
<sequence length="231" mass="26466">MPRYALTDIHGCAQTLKAMVHDQLRLTKKDELYLLGDLVNKGPDSKEVLDFILHLQKQKYQVHCLRGNHDQMLLKGITKGPKHLSLTPTEQELLLESFKISSVQHLPEKYVSFLKSLSYYLELPDTYLVHAGFDFNQDDLFSDKEAMLNIRDYKPDWERLGNKKLLHGHTPTPLHAIKKAVTHKSQKLNLDAGCVYYKNAAYGNLVALDLDAQELFVQPNIDRPYPVARKG</sequence>
<dbReference type="GO" id="GO:0110154">
    <property type="term" value="P:RNA decapping"/>
    <property type="evidence" value="ECO:0007669"/>
    <property type="project" value="TreeGrafter"/>
</dbReference>
<name>A0A501WEX7_9BACT</name>
<dbReference type="CDD" id="cd00144">
    <property type="entry name" value="MPP_PPP_family"/>
    <property type="match status" value="1"/>
</dbReference>
<dbReference type="GO" id="GO:0008803">
    <property type="term" value="F:bis(5'-nucleosyl)-tetraphosphatase (symmetrical) activity"/>
    <property type="evidence" value="ECO:0007669"/>
    <property type="project" value="TreeGrafter"/>
</dbReference>
<proteinExistence type="predicted"/>
<evidence type="ECO:0000259" key="1">
    <source>
        <dbReference type="Pfam" id="PF00149"/>
    </source>
</evidence>
<keyword evidence="3" id="KW-1185">Reference proteome</keyword>
<evidence type="ECO:0000313" key="3">
    <source>
        <dbReference type="Proteomes" id="UP000316727"/>
    </source>
</evidence>
<dbReference type="GO" id="GO:0016791">
    <property type="term" value="F:phosphatase activity"/>
    <property type="evidence" value="ECO:0007669"/>
    <property type="project" value="TreeGrafter"/>
</dbReference>
<protein>
    <submittedName>
        <fullName evidence="2">Serine/threonine protein phosphatase</fullName>
    </submittedName>
</protein>
<dbReference type="PANTHER" id="PTHR42850:SF4">
    <property type="entry name" value="ZINC-DEPENDENT ENDOPOLYPHOSPHATASE"/>
    <property type="match status" value="1"/>
</dbReference>
<dbReference type="OrthoDB" id="9808081at2"/>
<dbReference type="AlphaFoldDB" id="A0A501WEX7"/>